<keyword evidence="4 5" id="KW-0663">Pyridoxal phosphate</keyword>
<dbReference type="Proteomes" id="UP000070598">
    <property type="component" value="Unassembled WGS sequence"/>
</dbReference>
<evidence type="ECO:0000256" key="5">
    <source>
        <dbReference type="RuleBase" id="RU003560"/>
    </source>
</evidence>
<dbReference type="Gene3D" id="3.40.640.10">
    <property type="entry name" value="Type I PLP-dependent aspartate aminotransferase-like (Major domain)"/>
    <property type="match status" value="1"/>
</dbReference>
<dbReference type="CDD" id="cd00610">
    <property type="entry name" value="OAT_like"/>
    <property type="match status" value="1"/>
</dbReference>
<organism evidence="7 8">
    <name type="scientific">Carbonactinospora thermoautotrophica</name>
    <dbReference type="NCBI Taxonomy" id="1469144"/>
    <lineage>
        <taxon>Bacteria</taxon>
        <taxon>Bacillati</taxon>
        <taxon>Actinomycetota</taxon>
        <taxon>Actinomycetes</taxon>
        <taxon>Kitasatosporales</taxon>
        <taxon>Carbonactinosporaceae</taxon>
        <taxon>Carbonactinospora</taxon>
    </lineage>
</organism>
<dbReference type="InterPro" id="IPR005814">
    <property type="entry name" value="Aminotrans_3"/>
</dbReference>
<gene>
    <name evidence="6" type="ORF">TH66_02040</name>
    <name evidence="7" type="ORF">TR74_13590</name>
</gene>
<evidence type="ECO:0000256" key="4">
    <source>
        <dbReference type="ARBA" id="ARBA00022898"/>
    </source>
</evidence>
<dbReference type="EMBL" id="JYIK01000943">
    <property type="protein sequence ID" value="KWX08752.1"/>
    <property type="molecule type" value="Genomic_DNA"/>
</dbReference>
<keyword evidence="3" id="KW-0808">Transferase</keyword>
<proteinExistence type="inferred from homology"/>
<evidence type="ECO:0000256" key="2">
    <source>
        <dbReference type="ARBA" id="ARBA00022576"/>
    </source>
</evidence>
<keyword evidence="2" id="KW-0032">Aminotransferase</keyword>
<dbReference type="PATRIC" id="fig|1469144.8.peg.5037"/>
<dbReference type="PANTHER" id="PTHR43094">
    <property type="entry name" value="AMINOTRANSFERASE"/>
    <property type="match status" value="1"/>
</dbReference>
<comment type="caution">
    <text evidence="7">The sequence shown here is derived from an EMBL/GenBank/DDBJ whole genome shotgun (WGS) entry which is preliminary data.</text>
</comment>
<dbReference type="Proteomes" id="UP000070659">
    <property type="component" value="Unassembled WGS sequence"/>
</dbReference>
<dbReference type="GO" id="GO:0008483">
    <property type="term" value="F:transaminase activity"/>
    <property type="evidence" value="ECO:0007669"/>
    <property type="project" value="UniProtKB-KW"/>
</dbReference>
<evidence type="ECO:0000256" key="1">
    <source>
        <dbReference type="ARBA" id="ARBA00008954"/>
    </source>
</evidence>
<sequence length="458" mass="50761">MTSHARKDDLQAAARRHLWMHFTRMSAYADQDVPVMVRGDGCYVWDVEGRRYLDGLSGLFVTQVGHGRSELAEAAAKQAGELAYFPLWSYAHPRAVELAERIAELAPGDLNRVFFTTGGSEAVESAWKLARQYFKVIGQPSRYKVLSREIAYHGTTLGALSITGLPAIKTPFEPLVPGGVRVPNTNFYRAPEHGDDPEAFGRWAADEIERAILREGPETVAAVYLEPVQNSGGCFPPPPGYFPRVREICDRYGVLLVSDEVICAFGRLGYYFGAERYGYLPDMITCAKGLTSGYAPLGALIASDRLIEPFLRDTNTFLHGITFAGHPVSAAVALANLDIFEREGLLDHVRGREAAFRATLEKLLDLPIVGDVRGDGYFYGIELVKDKATKETFTDAESERLLRGFLSNALFEAGLICRADDRGDPVVQLAPPLIADQQQFDEIEQILRDVLTRAWQRL</sequence>
<dbReference type="AlphaFoldDB" id="A0A132NGG6"/>
<reference evidence="8" key="1">
    <citation type="submission" date="2015-02" db="EMBL/GenBank/DDBJ databases">
        <title>Physiological reanalysis, assessment of diazotrophy, and genome sequences of multiple isolates of Streptomyces thermoautotrophicus.</title>
        <authorList>
            <person name="MacKellar D.C."/>
            <person name="Lieber L."/>
            <person name="Norman J."/>
            <person name="Bolger A."/>
            <person name="Tobin C."/>
            <person name="Murray J.W."/>
            <person name="Friesen M."/>
            <person name="Prell J."/>
        </authorList>
    </citation>
    <scope>NUCLEOTIDE SEQUENCE [LARGE SCALE GENOMIC DNA]</scope>
    <source>
        <strain evidence="8">UBT1</strain>
    </source>
</reference>
<evidence type="ECO:0000313" key="8">
    <source>
        <dbReference type="Proteomes" id="UP000070598"/>
    </source>
</evidence>
<dbReference type="RefSeq" id="WP_067068149.1">
    <property type="nucleotide sequence ID" value="NZ_JYIJ01000011.1"/>
</dbReference>
<dbReference type="InterPro" id="IPR015421">
    <property type="entry name" value="PyrdxlP-dep_Trfase_major"/>
</dbReference>
<accession>A0A132NGG6</accession>
<evidence type="ECO:0000256" key="3">
    <source>
        <dbReference type="ARBA" id="ARBA00022679"/>
    </source>
</evidence>
<evidence type="ECO:0000313" key="7">
    <source>
        <dbReference type="EMBL" id="KWX08752.1"/>
    </source>
</evidence>
<evidence type="ECO:0000313" key="9">
    <source>
        <dbReference type="Proteomes" id="UP000070659"/>
    </source>
</evidence>
<dbReference type="FunFam" id="3.40.640.10:FF:000014">
    <property type="entry name" value="Adenosylmethionine-8-amino-7-oxononanoate aminotransferase, probable"/>
    <property type="match status" value="1"/>
</dbReference>
<name>A0A132NGG6_9ACTN</name>
<protein>
    <recommendedName>
        <fullName evidence="10">Aspartate aminotransferase family protein</fullName>
    </recommendedName>
</protein>
<dbReference type="InterPro" id="IPR015422">
    <property type="entry name" value="PyrdxlP-dep_Trfase_small"/>
</dbReference>
<evidence type="ECO:0000313" key="6">
    <source>
        <dbReference type="EMBL" id="KWX05488.1"/>
    </source>
</evidence>
<evidence type="ECO:0008006" key="10">
    <source>
        <dbReference type="Google" id="ProtNLM"/>
    </source>
</evidence>
<dbReference type="SUPFAM" id="SSF53383">
    <property type="entry name" value="PLP-dependent transferases"/>
    <property type="match status" value="1"/>
</dbReference>
<comment type="similarity">
    <text evidence="1 5">Belongs to the class-III pyridoxal-phosphate-dependent aminotransferase family.</text>
</comment>
<dbReference type="InterPro" id="IPR049704">
    <property type="entry name" value="Aminotrans_3_PPA_site"/>
</dbReference>
<dbReference type="EMBL" id="JYIJ01000011">
    <property type="protein sequence ID" value="KWX05488.1"/>
    <property type="molecule type" value="Genomic_DNA"/>
</dbReference>
<dbReference type="Gene3D" id="3.90.1150.10">
    <property type="entry name" value="Aspartate Aminotransferase, domain 1"/>
    <property type="match status" value="1"/>
</dbReference>
<reference evidence="7 9" key="2">
    <citation type="submission" date="2015-02" db="EMBL/GenBank/DDBJ databases">
        <title>Physiological reanalysis, assessment of diazotrophy, and genome sequences of multiple isolates of Streptomyces thermoautotrophicus.</title>
        <authorList>
            <person name="MacKellar D.C."/>
            <person name="Lieber L."/>
            <person name="Norman J."/>
            <person name="Bolger A."/>
            <person name="Tobin C."/>
            <person name="Murray J.W."/>
            <person name="Prell J."/>
        </authorList>
    </citation>
    <scope>NUCLEOTIDE SEQUENCE [LARGE SCALE GENOMIC DNA]</scope>
    <source>
        <strain evidence="7 9">UBT1</strain>
    </source>
</reference>
<dbReference type="NCBIfam" id="NF005102">
    <property type="entry name" value="PRK06541.1"/>
    <property type="match status" value="1"/>
</dbReference>
<dbReference type="Pfam" id="PF00202">
    <property type="entry name" value="Aminotran_3"/>
    <property type="match status" value="1"/>
</dbReference>
<dbReference type="GO" id="GO:0030170">
    <property type="term" value="F:pyridoxal phosphate binding"/>
    <property type="evidence" value="ECO:0007669"/>
    <property type="project" value="InterPro"/>
</dbReference>
<dbReference type="PANTHER" id="PTHR43094:SF1">
    <property type="entry name" value="AMINOTRANSFERASE CLASS-III"/>
    <property type="match status" value="1"/>
</dbReference>
<dbReference type="PROSITE" id="PS00600">
    <property type="entry name" value="AA_TRANSFER_CLASS_3"/>
    <property type="match status" value="1"/>
</dbReference>
<dbReference type="InterPro" id="IPR015424">
    <property type="entry name" value="PyrdxlP-dep_Trfase"/>
</dbReference>